<evidence type="ECO:0000256" key="1">
    <source>
        <dbReference type="SAM" id="Phobius"/>
    </source>
</evidence>
<evidence type="ECO:0000313" key="4">
    <source>
        <dbReference type="Proteomes" id="UP000317078"/>
    </source>
</evidence>
<evidence type="ECO:0000259" key="2">
    <source>
        <dbReference type="Pfam" id="PF00535"/>
    </source>
</evidence>
<dbReference type="EMBL" id="RCZP01000057">
    <property type="protein sequence ID" value="TPG44218.1"/>
    <property type="molecule type" value="Genomic_DNA"/>
</dbReference>
<dbReference type="GO" id="GO:0016740">
    <property type="term" value="F:transferase activity"/>
    <property type="evidence" value="ECO:0007669"/>
    <property type="project" value="UniProtKB-KW"/>
</dbReference>
<reference evidence="3 4" key="1">
    <citation type="journal article" date="2019" name="Environ. Microbiol.">
        <title>Species interactions and distinct microbial communities in high Arctic permafrost affected cryosols are associated with the CH4 and CO2 gas fluxes.</title>
        <authorList>
            <person name="Altshuler I."/>
            <person name="Hamel J."/>
            <person name="Turney S."/>
            <person name="Magnuson E."/>
            <person name="Levesque R."/>
            <person name="Greer C."/>
            <person name="Whyte L.G."/>
        </authorList>
    </citation>
    <scope>NUCLEOTIDE SEQUENCE [LARGE SCALE GENOMIC DNA]</scope>
    <source>
        <strain evidence="3 4">S9.3B</strain>
    </source>
</reference>
<dbReference type="InterPro" id="IPR050834">
    <property type="entry name" value="Glycosyltransf_2"/>
</dbReference>
<dbReference type="Pfam" id="PF00535">
    <property type="entry name" value="Glycos_transf_2"/>
    <property type="match status" value="1"/>
</dbReference>
<keyword evidence="1" id="KW-0472">Membrane</keyword>
<sequence>MCHGANVPTDPTAGPPVELSIVIGTRNRAAALAETLRALALLRSKHAFEIVLVDNASTDATAEVIRQADDCGGRLRYVFEGDPGLGAAHDTGWRAARGRIIAFTDDDCYPDPTYVDAVVEAFQRRPEAGCIGGRILLHDPDDLPVTIDLREAPVRYAPREFVAAGSLHGANLSFLRSALEASGGVDRLVGTGTAFQFEDIDSVAAVIWLGMPAWFDPAPVVRHHHRRRGQEALHRLFLGYDHGRGAYYAKYILRPDSRAAYLRAWWAITCGYWTRHGLVRFGRELRSFLAYLRFRKAYLALAASLPLAALCYAGFAALISLRIVRKRWNL</sequence>
<feature type="domain" description="Glycosyltransferase 2-like" evidence="2">
    <location>
        <begin position="20"/>
        <end position="135"/>
    </location>
</feature>
<dbReference type="SUPFAM" id="SSF53448">
    <property type="entry name" value="Nucleotide-diphospho-sugar transferases"/>
    <property type="match status" value="1"/>
</dbReference>
<keyword evidence="1" id="KW-0812">Transmembrane</keyword>
<organism evidence="3 4">
    <name type="scientific">Muricoccus nepalensis</name>
    <dbReference type="NCBI Taxonomy" id="1854500"/>
    <lineage>
        <taxon>Bacteria</taxon>
        <taxon>Pseudomonadati</taxon>
        <taxon>Pseudomonadota</taxon>
        <taxon>Alphaproteobacteria</taxon>
        <taxon>Acetobacterales</taxon>
        <taxon>Roseomonadaceae</taxon>
        <taxon>Muricoccus</taxon>
    </lineage>
</organism>
<dbReference type="CDD" id="cd00761">
    <property type="entry name" value="Glyco_tranf_GTA_type"/>
    <property type="match status" value="1"/>
</dbReference>
<protein>
    <submittedName>
        <fullName evidence="3">Glycosyltransferase family 2 protein</fullName>
    </submittedName>
</protein>
<dbReference type="InterPro" id="IPR001173">
    <property type="entry name" value="Glyco_trans_2-like"/>
</dbReference>
<dbReference type="Gene3D" id="3.90.550.10">
    <property type="entry name" value="Spore Coat Polysaccharide Biosynthesis Protein SpsA, Chain A"/>
    <property type="match status" value="1"/>
</dbReference>
<dbReference type="PANTHER" id="PTHR43685:SF14">
    <property type="entry name" value="GLYCOSYLTRANSFERASE 2-LIKE DOMAIN-CONTAINING PROTEIN"/>
    <property type="match status" value="1"/>
</dbReference>
<keyword evidence="4" id="KW-1185">Reference proteome</keyword>
<name>A0A502F224_9PROT</name>
<gene>
    <name evidence="3" type="ORF">EAH89_27765</name>
</gene>
<keyword evidence="3" id="KW-0808">Transferase</keyword>
<proteinExistence type="predicted"/>
<dbReference type="InterPro" id="IPR029044">
    <property type="entry name" value="Nucleotide-diphossugar_trans"/>
</dbReference>
<evidence type="ECO:0000313" key="3">
    <source>
        <dbReference type="EMBL" id="TPG44218.1"/>
    </source>
</evidence>
<feature type="transmembrane region" description="Helical" evidence="1">
    <location>
        <begin position="297"/>
        <end position="321"/>
    </location>
</feature>
<dbReference type="AlphaFoldDB" id="A0A502F224"/>
<comment type="caution">
    <text evidence="3">The sequence shown here is derived from an EMBL/GenBank/DDBJ whole genome shotgun (WGS) entry which is preliminary data.</text>
</comment>
<keyword evidence="1" id="KW-1133">Transmembrane helix</keyword>
<dbReference type="Proteomes" id="UP000317078">
    <property type="component" value="Unassembled WGS sequence"/>
</dbReference>
<dbReference type="OrthoDB" id="7296636at2"/>
<dbReference type="PANTHER" id="PTHR43685">
    <property type="entry name" value="GLYCOSYLTRANSFERASE"/>
    <property type="match status" value="1"/>
</dbReference>
<accession>A0A502F224</accession>